<dbReference type="RefSeq" id="WP_149122162.1">
    <property type="nucleotide sequence ID" value="NZ_VTFL01000001.1"/>
</dbReference>
<dbReference type="EMBL" id="DTDV01000001">
    <property type="protein sequence ID" value="HGK22836.1"/>
    <property type="molecule type" value="Genomic_DNA"/>
</dbReference>
<name>A0A7V4DXS1_DICTH</name>
<sequence length="277" mass="32286">MIKNLKIKKTLLIIFTTVILSSFYSSKAFGFDWDSFLENLYHWNLTLQRNIYGDTYIYNDSLNTSFTVIDEYGDDYTFYINQNANHTKTSYLPLTLRIPLFYNDNLSFGLSSSQRYFQTKIFEEIGSITHDYDYDNLMGVAVGVYLSIKVLPRLWIFTTLGRAYYYLNTTADTLKPSWYGDPGLYWDGYFYEPGTPLKVRGETDYKFFFSIGMKYYIYSGIFLELTYYHFPEATINNMSYILEGPVDLKINVSPEKLPKPITIEESHVFTLGIGIGL</sequence>
<evidence type="ECO:0000313" key="1">
    <source>
        <dbReference type="EMBL" id="HGK22836.1"/>
    </source>
</evidence>
<reference evidence="1" key="1">
    <citation type="journal article" date="2020" name="mSystems">
        <title>Genome- and Community-Level Interaction Insights into Carbon Utilization and Element Cycling Functions of Hydrothermarchaeota in Hydrothermal Sediment.</title>
        <authorList>
            <person name="Zhou Z."/>
            <person name="Liu Y."/>
            <person name="Xu W."/>
            <person name="Pan J."/>
            <person name="Luo Z.H."/>
            <person name="Li M."/>
        </authorList>
    </citation>
    <scope>NUCLEOTIDE SEQUENCE [LARGE SCALE GENOMIC DNA]</scope>
    <source>
        <strain evidence="1">SpSt-70</strain>
    </source>
</reference>
<proteinExistence type="predicted"/>
<comment type="caution">
    <text evidence="1">The sequence shown here is derived from an EMBL/GenBank/DDBJ whole genome shotgun (WGS) entry which is preliminary data.</text>
</comment>
<gene>
    <name evidence="1" type="ORF">ENU78_00040</name>
</gene>
<organism evidence="1">
    <name type="scientific">Dictyoglomus thermophilum</name>
    <dbReference type="NCBI Taxonomy" id="14"/>
    <lineage>
        <taxon>Bacteria</taxon>
        <taxon>Pseudomonadati</taxon>
        <taxon>Dictyoglomota</taxon>
        <taxon>Dictyoglomia</taxon>
        <taxon>Dictyoglomales</taxon>
        <taxon>Dictyoglomaceae</taxon>
        <taxon>Dictyoglomus</taxon>
    </lineage>
</organism>
<protein>
    <submittedName>
        <fullName evidence="1">Uncharacterized protein</fullName>
    </submittedName>
</protein>
<accession>A0A7V4DXS1</accession>
<dbReference type="AlphaFoldDB" id="A0A7V4DXS1"/>